<accession>A0A8J3BST7</accession>
<keyword evidence="4 10" id="KW-0732">Signal</keyword>
<evidence type="ECO:0000259" key="11">
    <source>
        <dbReference type="Pfam" id="PF05572"/>
    </source>
</evidence>
<evidence type="ECO:0000256" key="2">
    <source>
        <dbReference type="ARBA" id="ARBA00022670"/>
    </source>
</evidence>
<dbReference type="Proteomes" id="UP000662200">
    <property type="component" value="Unassembled WGS sequence"/>
</dbReference>
<keyword evidence="2" id="KW-0645">Protease</keyword>
<evidence type="ECO:0000256" key="6">
    <source>
        <dbReference type="ARBA" id="ARBA00022833"/>
    </source>
</evidence>
<dbReference type="PANTHER" id="PTHR47466">
    <property type="match status" value="1"/>
</dbReference>
<evidence type="ECO:0000256" key="1">
    <source>
        <dbReference type="ARBA" id="ARBA00008721"/>
    </source>
</evidence>
<keyword evidence="7 12" id="KW-0482">Metalloprotease</keyword>
<evidence type="ECO:0000256" key="3">
    <source>
        <dbReference type="ARBA" id="ARBA00022723"/>
    </source>
</evidence>
<dbReference type="SUPFAM" id="SSF55486">
    <property type="entry name" value="Metalloproteases ('zincins'), catalytic domain"/>
    <property type="match status" value="1"/>
</dbReference>
<evidence type="ECO:0000313" key="12">
    <source>
        <dbReference type="EMBL" id="GGK35104.1"/>
    </source>
</evidence>
<name>A0A8J3BST7_9ACTN</name>
<keyword evidence="5" id="KW-0378">Hydrolase</keyword>
<dbReference type="CDD" id="cd04275">
    <property type="entry name" value="ZnMc_pappalysin_like"/>
    <property type="match status" value="1"/>
</dbReference>
<gene>
    <name evidence="12" type="ORF">GCM10010124_29740</name>
</gene>
<protein>
    <submittedName>
        <fullName evidence="12">Zinc metalloprotease</fullName>
    </submittedName>
</protein>
<evidence type="ECO:0000256" key="9">
    <source>
        <dbReference type="SAM" id="MobiDB-lite"/>
    </source>
</evidence>
<sequence length="330" mass="35132">MPALPALFAATCAAALLAAAPPASAPTSAPPSAPSAVPPATAAAPPPDCVPSAADARPYPGELDLVGGLIPQIRHPLRAGLTRVQRILREREFARLVRGLTDDLLPRAVTVPVVVHVVSADGRRATGAVSDEMIDKQMDVLNRAYRGGSGSAASPFRFVLRDVNRVVRPEWAYITYGSRAERQMKYALRRGDARTLNLYVSRLGTPAAGWATFPSRSVDPGDGVVLHAETLPGGEVRGYNEGDTAVHEVGHWLNLYHTFEQGCAGEGDHVADTPAEAEPAAGCPVGRDTCAAAGRDPVRNYLDYGHDGCMVEFTPGQVRRMRQAWAVYRG</sequence>
<evidence type="ECO:0000313" key="13">
    <source>
        <dbReference type="Proteomes" id="UP000662200"/>
    </source>
</evidence>
<evidence type="ECO:0000256" key="10">
    <source>
        <dbReference type="SAM" id="SignalP"/>
    </source>
</evidence>
<feature type="signal peptide" evidence="10">
    <location>
        <begin position="1"/>
        <end position="25"/>
    </location>
</feature>
<dbReference type="InterPro" id="IPR008754">
    <property type="entry name" value="Peptidase_M43"/>
</dbReference>
<dbReference type="GO" id="GO:0008237">
    <property type="term" value="F:metallopeptidase activity"/>
    <property type="evidence" value="ECO:0007669"/>
    <property type="project" value="UniProtKB-KW"/>
</dbReference>
<feature type="domain" description="Peptidase M43 pregnancy-associated plasma-A" evidence="11">
    <location>
        <begin position="206"/>
        <end position="324"/>
    </location>
</feature>
<dbReference type="Gene3D" id="3.40.390.10">
    <property type="entry name" value="Collagenase (Catalytic Domain)"/>
    <property type="match status" value="1"/>
</dbReference>
<evidence type="ECO:0000256" key="4">
    <source>
        <dbReference type="ARBA" id="ARBA00022729"/>
    </source>
</evidence>
<keyword evidence="8" id="KW-1015">Disulfide bond</keyword>
<dbReference type="InterPro" id="IPR024079">
    <property type="entry name" value="MetalloPept_cat_dom_sf"/>
</dbReference>
<proteinExistence type="inferred from homology"/>
<keyword evidence="3" id="KW-0479">Metal-binding</keyword>
<comment type="similarity">
    <text evidence="1">Belongs to the peptidase M43B family.</text>
</comment>
<feature type="region of interest" description="Disordered" evidence="9">
    <location>
        <begin position="23"/>
        <end position="56"/>
    </location>
</feature>
<feature type="compositionally biased region" description="Pro residues" evidence="9">
    <location>
        <begin position="28"/>
        <end position="37"/>
    </location>
</feature>
<keyword evidence="6" id="KW-0862">Zinc</keyword>
<dbReference type="PANTHER" id="PTHR47466:SF1">
    <property type="entry name" value="METALLOPROTEASE MEP1 (AFU_ORTHOLOGUE AFUA_1G07730)-RELATED"/>
    <property type="match status" value="1"/>
</dbReference>
<comment type="caution">
    <text evidence="12">The sequence shown here is derived from an EMBL/GenBank/DDBJ whole genome shotgun (WGS) entry which is preliminary data.</text>
</comment>
<dbReference type="Pfam" id="PF05572">
    <property type="entry name" value="Peptidase_M43"/>
    <property type="match status" value="1"/>
</dbReference>
<evidence type="ECO:0000256" key="8">
    <source>
        <dbReference type="ARBA" id="ARBA00023157"/>
    </source>
</evidence>
<keyword evidence="13" id="KW-1185">Reference proteome</keyword>
<reference evidence="12" key="1">
    <citation type="journal article" date="2014" name="Int. J. Syst. Evol. Microbiol.">
        <title>Complete genome sequence of Corynebacterium casei LMG S-19264T (=DSM 44701T), isolated from a smear-ripened cheese.</title>
        <authorList>
            <consortium name="US DOE Joint Genome Institute (JGI-PGF)"/>
            <person name="Walter F."/>
            <person name="Albersmeier A."/>
            <person name="Kalinowski J."/>
            <person name="Ruckert C."/>
        </authorList>
    </citation>
    <scope>NUCLEOTIDE SEQUENCE</scope>
    <source>
        <strain evidence="12">JCM 3091</strain>
    </source>
</reference>
<dbReference type="GO" id="GO:0006508">
    <property type="term" value="P:proteolysis"/>
    <property type="evidence" value="ECO:0007669"/>
    <property type="project" value="UniProtKB-KW"/>
</dbReference>
<feature type="chain" id="PRO_5035202987" evidence="10">
    <location>
        <begin position="26"/>
        <end position="330"/>
    </location>
</feature>
<evidence type="ECO:0000256" key="7">
    <source>
        <dbReference type="ARBA" id="ARBA00023049"/>
    </source>
</evidence>
<organism evidence="12 13">
    <name type="scientific">Pilimelia terevasa</name>
    <dbReference type="NCBI Taxonomy" id="53372"/>
    <lineage>
        <taxon>Bacteria</taxon>
        <taxon>Bacillati</taxon>
        <taxon>Actinomycetota</taxon>
        <taxon>Actinomycetes</taxon>
        <taxon>Micromonosporales</taxon>
        <taxon>Micromonosporaceae</taxon>
        <taxon>Pilimelia</taxon>
    </lineage>
</organism>
<evidence type="ECO:0000256" key="5">
    <source>
        <dbReference type="ARBA" id="ARBA00022801"/>
    </source>
</evidence>
<reference evidence="12" key="2">
    <citation type="submission" date="2020-09" db="EMBL/GenBank/DDBJ databases">
        <authorList>
            <person name="Sun Q."/>
            <person name="Ohkuma M."/>
        </authorList>
    </citation>
    <scope>NUCLEOTIDE SEQUENCE</scope>
    <source>
        <strain evidence="12">JCM 3091</strain>
    </source>
</reference>
<dbReference type="RefSeq" id="WP_189114924.1">
    <property type="nucleotide sequence ID" value="NZ_BMQC01000010.1"/>
</dbReference>
<dbReference type="AlphaFoldDB" id="A0A8J3BST7"/>
<dbReference type="EMBL" id="BMQC01000010">
    <property type="protein sequence ID" value="GGK35104.1"/>
    <property type="molecule type" value="Genomic_DNA"/>
</dbReference>
<dbReference type="GO" id="GO:0046872">
    <property type="term" value="F:metal ion binding"/>
    <property type="evidence" value="ECO:0007669"/>
    <property type="project" value="UniProtKB-KW"/>
</dbReference>